<dbReference type="AlphaFoldDB" id="A0A1H6EVG9"/>
<evidence type="ECO:0000313" key="3">
    <source>
        <dbReference type="Proteomes" id="UP000236732"/>
    </source>
</evidence>
<evidence type="ECO:0000313" key="2">
    <source>
        <dbReference type="EMBL" id="SEH01762.1"/>
    </source>
</evidence>
<dbReference type="EMBL" id="FNVT01000022">
    <property type="protein sequence ID" value="SEH01762.1"/>
    <property type="molecule type" value="Genomic_DNA"/>
</dbReference>
<keyword evidence="3" id="KW-1185">Reference proteome</keyword>
<gene>
    <name evidence="2" type="ORF">SAMN05444920_12211</name>
</gene>
<proteinExistence type="predicted"/>
<reference evidence="2 3" key="1">
    <citation type="submission" date="2016-10" db="EMBL/GenBank/DDBJ databases">
        <authorList>
            <person name="de Groot N.N."/>
        </authorList>
    </citation>
    <scope>NUCLEOTIDE SEQUENCE [LARGE SCALE GENOMIC DNA]</scope>
    <source>
        <strain evidence="2 3">CGMCC 4.7037</strain>
    </source>
</reference>
<organism evidence="2 3">
    <name type="scientific">Nonomuraea solani</name>
    <dbReference type="NCBI Taxonomy" id="1144553"/>
    <lineage>
        <taxon>Bacteria</taxon>
        <taxon>Bacillati</taxon>
        <taxon>Actinomycetota</taxon>
        <taxon>Actinomycetes</taxon>
        <taxon>Streptosporangiales</taxon>
        <taxon>Streptosporangiaceae</taxon>
        <taxon>Nonomuraea</taxon>
    </lineage>
</organism>
<sequence>MNNDDDGKRHRNFWEWAALGIRAALIAADWWLNRRGPDLLRPGPAHPLSRGPREMAGTQPGGFLLPGLDPKALAMNMFTA</sequence>
<dbReference type="RefSeq" id="WP_146104063.1">
    <property type="nucleotide sequence ID" value="NZ_FNVT01000022.1"/>
</dbReference>
<accession>A0A1H6EVG9</accession>
<feature type="region of interest" description="Disordered" evidence="1">
    <location>
        <begin position="43"/>
        <end position="62"/>
    </location>
</feature>
<dbReference type="Proteomes" id="UP000236732">
    <property type="component" value="Unassembled WGS sequence"/>
</dbReference>
<evidence type="ECO:0000256" key="1">
    <source>
        <dbReference type="SAM" id="MobiDB-lite"/>
    </source>
</evidence>
<name>A0A1H6EVG9_9ACTN</name>
<protein>
    <submittedName>
        <fullName evidence="2">Uncharacterized protein</fullName>
    </submittedName>
</protein>